<dbReference type="Proteomes" id="UP000306416">
    <property type="component" value="Unassembled WGS sequence"/>
</dbReference>
<comment type="caution">
    <text evidence="2">The sequence shown here is derived from an EMBL/GenBank/DDBJ whole genome shotgun (WGS) entry which is preliminary data.</text>
</comment>
<dbReference type="EMBL" id="SRSC01000006">
    <property type="protein sequence ID" value="TGU70098.1"/>
    <property type="molecule type" value="Genomic_DNA"/>
</dbReference>
<dbReference type="InterPro" id="IPR013976">
    <property type="entry name" value="HDOD"/>
</dbReference>
<dbReference type="NCBIfam" id="TIGR00277">
    <property type="entry name" value="HDIG"/>
    <property type="match status" value="1"/>
</dbReference>
<reference evidence="2 3" key="1">
    <citation type="submission" date="2019-04" db="EMBL/GenBank/DDBJ databases">
        <title>Geobacter oryzae sp. nov., ferric-reducing bacteria isolated from paddy soil.</title>
        <authorList>
            <person name="Xu Z."/>
            <person name="Masuda Y."/>
            <person name="Itoh H."/>
            <person name="Senoo K."/>
        </authorList>
    </citation>
    <scope>NUCLEOTIDE SEQUENCE [LARGE SCALE GENOMIC DNA]</scope>
    <source>
        <strain evidence="2 3">Red111</strain>
    </source>
</reference>
<sequence length="291" mass="32563">MLRKPQLSVEHMVEDVSTIHSLPLFYSQLSEAIDHPRSSIGDIAKIISEDQGLTARILKLANSPLFGYFSKIDTITQAVTIIGVLQVRDLALALSVMDVFKGIPEDLVNMEQFWKHSIATGLAARTLATSQREANLERFFVAGILHDVGRLVMYVRVPEICLELLEECRSTGMILQRAERERFGFDHADVGGALLKRWKIPPRVAEPVGTHHNCSKADQYPREASILHFADIIAHAMQIGNSGEIFVPQLDHAVWERLQISCYFLPTLIKQVDTTYEQTVSVLFGGEDGAR</sequence>
<evidence type="ECO:0000313" key="3">
    <source>
        <dbReference type="Proteomes" id="UP000306416"/>
    </source>
</evidence>
<gene>
    <name evidence="2" type="ORF">E4633_20060</name>
</gene>
<dbReference type="Pfam" id="PF08668">
    <property type="entry name" value="HDOD"/>
    <property type="match status" value="1"/>
</dbReference>
<dbReference type="SMART" id="SM00471">
    <property type="entry name" value="HDc"/>
    <property type="match status" value="1"/>
</dbReference>
<dbReference type="InterPro" id="IPR003607">
    <property type="entry name" value="HD/PDEase_dom"/>
</dbReference>
<dbReference type="PROSITE" id="PS51833">
    <property type="entry name" value="HDOD"/>
    <property type="match status" value="1"/>
</dbReference>
<protein>
    <submittedName>
        <fullName evidence="2">HDOD domain-containing protein</fullName>
    </submittedName>
</protein>
<evidence type="ECO:0000259" key="1">
    <source>
        <dbReference type="PROSITE" id="PS51833"/>
    </source>
</evidence>
<dbReference type="CDD" id="cd00077">
    <property type="entry name" value="HDc"/>
    <property type="match status" value="1"/>
</dbReference>
<dbReference type="SUPFAM" id="SSF109604">
    <property type="entry name" value="HD-domain/PDEase-like"/>
    <property type="match status" value="1"/>
</dbReference>
<dbReference type="InterPro" id="IPR052340">
    <property type="entry name" value="RNase_Y/CdgJ"/>
</dbReference>
<dbReference type="AlphaFoldDB" id="A0A4S1C9Z0"/>
<evidence type="ECO:0000313" key="2">
    <source>
        <dbReference type="EMBL" id="TGU70098.1"/>
    </source>
</evidence>
<dbReference type="InterPro" id="IPR006675">
    <property type="entry name" value="HDIG_dom"/>
</dbReference>
<dbReference type="PANTHER" id="PTHR33525">
    <property type="match status" value="1"/>
</dbReference>
<feature type="domain" description="HDOD" evidence="1">
    <location>
        <begin position="19"/>
        <end position="214"/>
    </location>
</feature>
<dbReference type="Gene3D" id="1.10.3210.10">
    <property type="entry name" value="Hypothetical protein af1432"/>
    <property type="match status" value="1"/>
</dbReference>
<organism evidence="2 3">
    <name type="scientific">Geomonas terrae</name>
    <dbReference type="NCBI Taxonomy" id="2562681"/>
    <lineage>
        <taxon>Bacteria</taxon>
        <taxon>Pseudomonadati</taxon>
        <taxon>Thermodesulfobacteriota</taxon>
        <taxon>Desulfuromonadia</taxon>
        <taxon>Geobacterales</taxon>
        <taxon>Geobacteraceae</taxon>
        <taxon>Geomonas</taxon>
    </lineage>
</organism>
<name>A0A4S1C9Z0_9BACT</name>
<dbReference type="PANTHER" id="PTHR33525:SF3">
    <property type="entry name" value="RIBONUCLEASE Y"/>
    <property type="match status" value="1"/>
</dbReference>
<dbReference type="RefSeq" id="WP_135873080.1">
    <property type="nucleotide sequence ID" value="NZ_SRSC01000006.1"/>
</dbReference>
<proteinExistence type="predicted"/>
<keyword evidence="3" id="KW-1185">Reference proteome</keyword>
<accession>A0A4S1C9Z0</accession>